<evidence type="ECO:0000256" key="2">
    <source>
        <dbReference type="ARBA" id="ARBA00005011"/>
    </source>
</evidence>
<gene>
    <name evidence="11" type="primary">hisC</name>
    <name evidence="14" type="ORF">DC077_02190</name>
    <name evidence="15" type="ORF">DC078_02940</name>
</gene>
<dbReference type="InterPro" id="IPR015421">
    <property type="entry name" value="PyrdxlP-dep_Trfase_major"/>
</dbReference>
<dbReference type="HAMAP" id="MF_01023">
    <property type="entry name" value="HisC_aminotrans_2"/>
    <property type="match status" value="1"/>
</dbReference>
<comment type="similarity">
    <text evidence="3 11">Belongs to the class-II pyridoxal-phosphate-dependent aminotransferase family. Histidinol-phosphate aminotransferase subfamily.</text>
</comment>
<keyword evidence="8 11" id="KW-0663">Pyridoxal phosphate</keyword>
<evidence type="ECO:0000256" key="4">
    <source>
        <dbReference type="ARBA" id="ARBA00011738"/>
    </source>
</evidence>
<dbReference type="AlphaFoldDB" id="A0A2U2ATU9"/>
<dbReference type="OrthoDB" id="9813612at2"/>
<keyword evidence="5 11" id="KW-0032">Aminotransferase</keyword>
<evidence type="ECO:0000256" key="7">
    <source>
        <dbReference type="ARBA" id="ARBA00022679"/>
    </source>
</evidence>
<dbReference type="PANTHER" id="PTHR42885:SF2">
    <property type="entry name" value="HISTIDINOL-PHOSPHATE AMINOTRANSFERASE"/>
    <property type="match status" value="1"/>
</dbReference>
<evidence type="ECO:0000256" key="5">
    <source>
        <dbReference type="ARBA" id="ARBA00022576"/>
    </source>
</evidence>
<dbReference type="EMBL" id="QEWW01000001">
    <property type="protein sequence ID" value="PWD88105.1"/>
    <property type="molecule type" value="Genomic_DNA"/>
</dbReference>
<keyword evidence="17" id="KW-1185">Reference proteome</keyword>
<feature type="modified residue" description="N6-(pyridoxal phosphate)lysine" evidence="11">
    <location>
        <position position="232"/>
    </location>
</feature>
<keyword evidence="9 11" id="KW-0368">Histidine biosynthesis</keyword>
<comment type="catalytic activity">
    <reaction evidence="10 11">
        <text>L-histidinol phosphate + 2-oxoglutarate = 3-(imidazol-4-yl)-2-oxopropyl phosphate + L-glutamate</text>
        <dbReference type="Rhea" id="RHEA:23744"/>
        <dbReference type="ChEBI" id="CHEBI:16810"/>
        <dbReference type="ChEBI" id="CHEBI:29985"/>
        <dbReference type="ChEBI" id="CHEBI:57766"/>
        <dbReference type="ChEBI" id="CHEBI:57980"/>
        <dbReference type="EC" id="2.6.1.9"/>
    </reaction>
</comment>
<dbReference type="NCBIfam" id="TIGR01141">
    <property type="entry name" value="hisC"/>
    <property type="match status" value="1"/>
</dbReference>
<evidence type="ECO:0000313" key="15">
    <source>
        <dbReference type="EMBL" id="PWD93798.1"/>
    </source>
</evidence>
<evidence type="ECO:0000313" key="17">
    <source>
        <dbReference type="Proteomes" id="UP000245217"/>
    </source>
</evidence>
<comment type="pathway">
    <text evidence="2 11">Amino-acid biosynthesis; L-histidine biosynthesis; L-histidine from 5-phospho-alpha-D-ribose 1-diphosphate: step 7/9.</text>
</comment>
<accession>A0A2U2ATU9</accession>
<dbReference type="GO" id="GO:0030170">
    <property type="term" value="F:pyridoxal phosphate binding"/>
    <property type="evidence" value="ECO:0007669"/>
    <property type="project" value="InterPro"/>
</dbReference>
<dbReference type="InterPro" id="IPR015424">
    <property type="entry name" value="PyrdxlP-dep_Trfase"/>
</dbReference>
<comment type="cofactor">
    <cofactor evidence="1 11">
        <name>pyridoxal 5'-phosphate</name>
        <dbReference type="ChEBI" id="CHEBI:597326"/>
    </cofactor>
</comment>
<proteinExistence type="inferred from homology"/>
<protein>
    <recommendedName>
        <fullName evidence="11">Histidinol-phosphate aminotransferase</fullName>
        <ecNumber evidence="11">2.6.1.9</ecNumber>
    </recommendedName>
    <alternativeName>
        <fullName evidence="11">Imidazole acetol-phosphate transaminase</fullName>
    </alternativeName>
</protein>
<keyword evidence="7 11" id="KW-0808">Transferase</keyword>
<dbReference type="SUPFAM" id="SSF53383">
    <property type="entry name" value="PLP-dependent transferases"/>
    <property type="match status" value="1"/>
</dbReference>
<dbReference type="GO" id="GO:0000105">
    <property type="term" value="P:L-histidine biosynthetic process"/>
    <property type="evidence" value="ECO:0007669"/>
    <property type="project" value="UniProtKB-UniRule"/>
</dbReference>
<feature type="region of interest" description="Disordered" evidence="12">
    <location>
        <begin position="1"/>
        <end position="26"/>
    </location>
</feature>
<comment type="subunit">
    <text evidence="4 11">Homodimer.</text>
</comment>
<comment type="caution">
    <text evidence="14">The sequence shown here is derived from an EMBL/GenBank/DDBJ whole genome shotgun (WGS) entry which is preliminary data.</text>
</comment>
<dbReference type="PANTHER" id="PTHR42885">
    <property type="entry name" value="HISTIDINOL-PHOSPHATE AMINOTRANSFERASE-RELATED"/>
    <property type="match status" value="1"/>
</dbReference>
<keyword evidence="6 11" id="KW-0028">Amino-acid biosynthesis</keyword>
<dbReference type="InterPro" id="IPR004839">
    <property type="entry name" value="Aminotransferase_I/II_large"/>
</dbReference>
<dbReference type="InterPro" id="IPR015422">
    <property type="entry name" value="PyrdxlP-dep_Trfase_small"/>
</dbReference>
<dbReference type="Pfam" id="PF00155">
    <property type="entry name" value="Aminotran_1_2"/>
    <property type="match status" value="1"/>
</dbReference>
<evidence type="ECO:0000256" key="11">
    <source>
        <dbReference type="HAMAP-Rule" id="MF_01023"/>
    </source>
</evidence>
<evidence type="ECO:0000256" key="10">
    <source>
        <dbReference type="ARBA" id="ARBA00047481"/>
    </source>
</evidence>
<evidence type="ECO:0000256" key="9">
    <source>
        <dbReference type="ARBA" id="ARBA00023102"/>
    </source>
</evidence>
<evidence type="ECO:0000256" key="1">
    <source>
        <dbReference type="ARBA" id="ARBA00001933"/>
    </source>
</evidence>
<name>A0A2U2ATU9_9GAMM</name>
<dbReference type="EMBL" id="QEWV01000002">
    <property type="protein sequence ID" value="PWD93798.1"/>
    <property type="molecule type" value="Genomic_DNA"/>
</dbReference>
<dbReference type="UniPathway" id="UPA00031">
    <property type="reaction ID" value="UER00012"/>
</dbReference>
<organism evidence="14 16">
    <name type="scientific">Ignatzschineria cameli</name>
    <dbReference type="NCBI Taxonomy" id="2182793"/>
    <lineage>
        <taxon>Bacteria</taxon>
        <taxon>Pseudomonadati</taxon>
        <taxon>Pseudomonadota</taxon>
        <taxon>Gammaproteobacteria</taxon>
        <taxon>Cardiobacteriales</taxon>
        <taxon>Ignatzschineriaceae</taxon>
        <taxon>Ignatzschineria</taxon>
    </lineage>
</organism>
<dbReference type="GO" id="GO:0004400">
    <property type="term" value="F:histidinol-phosphate transaminase activity"/>
    <property type="evidence" value="ECO:0007669"/>
    <property type="project" value="UniProtKB-UniRule"/>
</dbReference>
<evidence type="ECO:0000313" key="16">
    <source>
        <dbReference type="Proteomes" id="UP000245059"/>
    </source>
</evidence>
<evidence type="ECO:0000256" key="12">
    <source>
        <dbReference type="SAM" id="MobiDB-lite"/>
    </source>
</evidence>
<sequence>MSREVAEAMKDQKKSGSLSKEAGSVVALSRRSVQKSQPYIAPSRDYSGNEIYLDANENPYAAPISLEMMMNRYPDSQPERVIERYAQFLGVDRAEVLVTLGGDSAIELLIKAFCEPKEDKLLYLPPTFGMYQVTCDLYDVETVMVPLREDFSLDLETLLAKLDGIKMLFLCSPNNPTGNVIPTKEIEAILEATRNKTIVVLDEAYIEFSDQASFATRVKEYPHLALVRTLSKAFALAGIRMGFVVADRGLIDILRRVIAPYPLPVPAIAAAEATLTAEGIATMKESRAKILKSREALKEALAAISIVERIYPSAANFLLVKVQDSQSLFDYLSKEGIFVRYQSSPALANMLRISVGLPEENDALIAAMNRYAESLTI</sequence>
<reference evidence="16 17" key="2">
    <citation type="submission" date="2018-05" db="EMBL/GenBank/DDBJ databases">
        <title>Ignatzschineria dubaiensis sp. nov., isolated from necrotic foot tissues of dromedaries (Camelus dromedarius) and associated maggots in Dubai, United Arab Emirates.</title>
        <authorList>
            <person name="Tsang C.C."/>
            <person name="Tang J.Y.M."/>
            <person name="Fong J.Y.H."/>
            <person name="Kinne J."/>
            <person name="Lee H.H."/>
            <person name="Joseph M."/>
            <person name="Jose S."/>
            <person name="Schuster R.K."/>
            <person name="Tang Y."/>
            <person name="Sivakumar S."/>
            <person name="Chen J.H.K."/>
            <person name="Teng J.L.L."/>
            <person name="Lau S.K.P."/>
            <person name="Wernery U."/>
            <person name="Woo P.C.Y."/>
        </authorList>
    </citation>
    <scope>NUCLEOTIDE SEQUENCE [LARGE SCALE GENOMIC DNA]</scope>
    <source>
        <strain evidence="16">UAE-HKU57</strain>
        <strain evidence="17">UAE-HKU58</strain>
    </source>
</reference>
<dbReference type="Proteomes" id="UP000245217">
    <property type="component" value="Unassembled WGS sequence"/>
</dbReference>
<dbReference type="InterPro" id="IPR005861">
    <property type="entry name" value="HisP_aminotrans"/>
</dbReference>
<dbReference type="Gene3D" id="3.40.640.10">
    <property type="entry name" value="Type I PLP-dependent aspartate aminotransferase-like (Major domain)"/>
    <property type="match status" value="1"/>
</dbReference>
<dbReference type="RefSeq" id="WP_109201116.1">
    <property type="nucleotide sequence ID" value="NZ_QEWS01000002.1"/>
</dbReference>
<dbReference type="Gene3D" id="3.90.1150.10">
    <property type="entry name" value="Aspartate Aminotransferase, domain 1"/>
    <property type="match status" value="1"/>
</dbReference>
<evidence type="ECO:0000256" key="6">
    <source>
        <dbReference type="ARBA" id="ARBA00022605"/>
    </source>
</evidence>
<dbReference type="PROSITE" id="PS00599">
    <property type="entry name" value="AA_TRANSFER_CLASS_2"/>
    <property type="match status" value="1"/>
</dbReference>
<dbReference type="EC" id="2.6.1.9" evidence="11"/>
<evidence type="ECO:0000313" key="14">
    <source>
        <dbReference type="EMBL" id="PWD88105.1"/>
    </source>
</evidence>
<feature type="compositionally biased region" description="Basic and acidic residues" evidence="12">
    <location>
        <begin position="1"/>
        <end position="14"/>
    </location>
</feature>
<feature type="domain" description="Aminotransferase class I/classII large" evidence="13">
    <location>
        <begin position="66"/>
        <end position="365"/>
    </location>
</feature>
<dbReference type="CDD" id="cd00609">
    <property type="entry name" value="AAT_like"/>
    <property type="match status" value="1"/>
</dbReference>
<evidence type="ECO:0000256" key="3">
    <source>
        <dbReference type="ARBA" id="ARBA00007970"/>
    </source>
</evidence>
<reference evidence="14" key="1">
    <citation type="journal article" date="2018" name="Genome Announc.">
        <title>Ignatzschineria cameli sp. nov., isolated from necrotic foot tissue of dromedaries (Camelus dromedarius) and associated maggots (Wohlfahrtia species) in Dubai.</title>
        <authorList>
            <person name="Tsang C.C."/>
            <person name="Tang J.Y."/>
            <person name="Fong J.Y."/>
            <person name="Kinne J."/>
            <person name="Lee H.H."/>
            <person name="Joseph M."/>
            <person name="Jose S."/>
            <person name="Schuster R.K."/>
            <person name="Tang Y."/>
            <person name="Sivakumar S."/>
            <person name="Chen J.H."/>
            <person name="Teng J.L."/>
            <person name="Lau S.K."/>
            <person name="Wernery U."/>
            <person name="Woo P.C."/>
        </authorList>
    </citation>
    <scope>NUCLEOTIDE SEQUENCE</scope>
    <source>
        <strain evidence="14">UAE-HKU57</strain>
        <strain evidence="15">UAE-HKU58</strain>
    </source>
</reference>
<evidence type="ECO:0000259" key="13">
    <source>
        <dbReference type="Pfam" id="PF00155"/>
    </source>
</evidence>
<dbReference type="InterPro" id="IPR001917">
    <property type="entry name" value="Aminotrans_II_pyridoxalP_BS"/>
</dbReference>
<evidence type="ECO:0000256" key="8">
    <source>
        <dbReference type="ARBA" id="ARBA00022898"/>
    </source>
</evidence>
<dbReference type="Proteomes" id="UP000245059">
    <property type="component" value="Unassembled WGS sequence"/>
</dbReference>